<accession>A0AAN8PV84</accession>
<reference evidence="1 2" key="1">
    <citation type="submission" date="2023-10" db="EMBL/GenBank/DDBJ databases">
        <title>Genomes of two closely related lineages of the louse Polyplax serrata with different host specificities.</title>
        <authorList>
            <person name="Martinu J."/>
            <person name="Tarabai H."/>
            <person name="Stefka J."/>
            <person name="Hypsa V."/>
        </authorList>
    </citation>
    <scope>NUCLEOTIDE SEQUENCE [LARGE SCALE GENOMIC DNA]</scope>
    <source>
        <strain evidence="1">HR10_N</strain>
    </source>
</reference>
<gene>
    <name evidence="1" type="ORF">RUM43_008612</name>
</gene>
<protein>
    <submittedName>
        <fullName evidence="1">Uncharacterized protein</fullName>
    </submittedName>
</protein>
<dbReference type="Proteomes" id="UP001372834">
    <property type="component" value="Unassembled WGS sequence"/>
</dbReference>
<sequence>MIWKDNTKAFPPDFLTSYVRGNFHLDKNQGFRVMVVCNDIKDAVDTGLEELRIESSEKEKDVEKHDFVGEYKPELLVVDRSKITP</sequence>
<name>A0AAN8PV84_POLSC</name>
<evidence type="ECO:0000313" key="2">
    <source>
        <dbReference type="Proteomes" id="UP001372834"/>
    </source>
</evidence>
<comment type="caution">
    <text evidence="1">The sequence shown here is derived from an EMBL/GenBank/DDBJ whole genome shotgun (WGS) entry which is preliminary data.</text>
</comment>
<dbReference type="AlphaFoldDB" id="A0AAN8PV84"/>
<organism evidence="1 2">
    <name type="scientific">Polyplax serrata</name>
    <name type="common">Common mouse louse</name>
    <dbReference type="NCBI Taxonomy" id="468196"/>
    <lineage>
        <taxon>Eukaryota</taxon>
        <taxon>Metazoa</taxon>
        <taxon>Ecdysozoa</taxon>
        <taxon>Arthropoda</taxon>
        <taxon>Hexapoda</taxon>
        <taxon>Insecta</taxon>
        <taxon>Pterygota</taxon>
        <taxon>Neoptera</taxon>
        <taxon>Paraneoptera</taxon>
        <taxon>Psocodea</taxon>
        <taxon>Troctomorpha</taxon>
        <taxon>Phthiraptera</taxon>
        <taxon>Anoplura</taxon>
        <taxon>Polyplacidae</taxon>
        <taxon>Polyplax</taxon>
    </lineage>
</organism>
<proteinExistence type="predicted"/>
<dbReference type="EMBL" id="JAWJWE010000038">
    <property type="protein sequence ID" value="KAK6622769.1"/>
    <property type="molecule type" value="Genomic_DNA"/>
</dbReference>
<evidence type="ECO:0000313" key="1">
    <source>
        <dbReference type="EMBL" id="KAK6622769.1"/>
    </source>
</evidence>